<dbReference type="Pfam" id="PF01764">
    <property type="entry name" value="Lipase_3"/>
    <property type="match status" value="1"/>
</dbReference>
<feature type="region of interest" description="Disordered" evidence="1">
    <location>
        <begin position="334"/>
        <end position="359"/>
    </location>
</feature>
<feature type="compositionally biased region" description="Low complexity" evidence="1">
    <location>
        <begin position="228"/>
        <end position="249"/>
    </location>
</feature>
<dbReference type="PANTHER" id="PTHR46483">
    <property type="entry name" value="PHOSPHOLIPASE A1 PLIP2, CHLOROPLASTIC"/>
    <property type="match status" value="1"/>
</dbReference>
<feature type="compositionally biased region" description="Low complexity" evidence="1">
    <location>
        <begin position="28"/>
        <end position="39"/>
    </location>
</feature>
<reference evidence="3" key="1">
    <citation type="journal article" date="2020" name="bioRxiv">
        <title>Comparative genomics of Chlamydomonas.</title>
        <authorList>
            <person name="Craig R.J."/>
            <person name="Hasan A.R."/>
            <person name="Ness R.W."/>
            <person name="Keightley P.D."/>
        </authorList>
    </citation>
    <scope>NUCLEOTIDE SEQUENCE</scope>
    <source>
        <strain evidence="3">SAG 7.73</strain>
    </source>
</reference>
<feature type="compositionally biased region" description="Basic residues" evidence="1">
    <location>
        <begin position="194"/>
        <end position="207"/>
    </location>
</feature>
<evidence type="ECO:0000259" key="2">
    <source>
        <dbReference type="Pfam" id="PF01764"/>
    </source>
</evidence>
<sequence length="610" mass="62364">MCATLRHVFRDRSLDSGDDIDSSFAAQEQQQLPAQAPPAAHTPSRQAAAPIASHPHPPHPHSLHVAYHRHLHTHGHPHHHRKGAELSGDWRALYLGARLASWSGLCYLPPQELQAGLAGEGLELVAYGRTAYTCWYVADGVVDLDALQRRAQPPPPAAQRAAAAAASGSGPTGAAAGTYMDGHGGSSSSSGAHSPHHGNGHHPHQQPKHGVVVKDGRIHLQQPAQPHLHLPAPLHDAAHRPPATAATGAGSSGGAHGAKHGSSGRASGESAGNAPPVGANATSSLESGTRCRFIFLRGVQWSAPETNTLSLSTSLASFWPTPLVPPAEIAPGAVGAAPAGSEPAAGSGSGSGSGSSPEHLVAHSGVAAMARELYPVLLPHIRSAGGAGAAHVVFAGHSMGGSLAKMTWASAIMRGVISPAASSCHTFGSPPVLAHSGGGGGARALRFLRAPAASCVNWVLQHDPIPRAMLTADPYLTAARKAVPGLSALLALRGAVLGEGSALSSGRFLYETLGETLLLRWSSKGGCEVVPVSEAEAETLLQMAVEEALSAPIRSLQYWLDHHHASYHHDLEAAALAACRRQMRAAAAAAAAAARDAPSGSQAPAGSRTA</sequence>
<feature type="region of interest" description="Disordered" evidence="1">
    <location>
        <begin position="228"/>
        <end position="284"/>
    </location>
</feature>
<feature type="compositionally biased region" description="Low complexity" evidence="1">
    <location>
        <begin position="158"/>
        <end position="178"/>
    </location>
</feature>
<dbReference type="PANTHER" id="PTHR46483:SF4">
    <property type="entry name" value="PHOSPHOLIPASE A1 PLIP2, CHLOROPLASTIC"/>
    <property type="match status" value="1"/>
</dbReference>
<protein>
    <recommendedName>
        <fullName evidence="2">Fungal lipase-type domain-containing protein</fullName>
    </recommendedName>
</protein>
<dbReference type="Proteomes" id="UP000650467">
    <property type="component" value="Unassembled WGS sequence"/>
</dbReference>
<dbReference type="EMBL" id="JAEHOC010000014">
    <property type="protein sequence ID" value="KAG2435917.1"/>
    <property type="molecule type" value="Genomic_DNA"/>
</dbReference>
<evidence type="ECO:0000256" key="1">
    <source>
        <dbReference type="SAM" id="MobiDB-lite"/>
    </source>
</evidence>
<organism evidence="3 4">
    <name type="scientific">Chlamydomonas incerta</name>
    <dbReference type="NCBI Taxonomy" id="51695"/>
    <lineage>
        <taxon>Eukaryota</taxon>
        <taxon>Viridiplantae</taxon>
        <taxon>Chlorophyta</taxon>
        <taxon>core chlorophytes</taxon>
        <taxon>Chlorophyceae</taxon>
        <taxon>CS clade</taxon>
        <taxon>Chlamydomonadales</taxon>
        <taxon>Chlamydomonadaceae</taxon>
        <taxon>Chlamydomonas</taxon>
    </lineage>
</organism>
<name>A0A835T2N8_CHLIN</name>
<feature type="region of interest" description="Disordered" evidence="1">
    <location>
        <begin position="151"/>
        <end position="209"/>
    </location>
</feature>
<dbReference type="AlphaFoldDB" id="A0A835T2N8"/>
<dbReference type="GO" id="GO:0008970">
    <property type="term" value="F:phospholipase A1 activity"/>
    <property type="evidence" value="ECO:0007669"/>
    <property type="project" value="InterPro"/>
</dbReference>
<dbReference type="InterPro" id="IPR043367">
    <property type="entry name" value="PLIP1/2/3"/>
</dbReference>
<gene>
    <name evidence="3" type="ORF">HXX76_007112</name>
</gene>
<comment type="caution">
    <text evidence="3">The sequence shown here is derived from an EMBL/GenBank/DDBJ whole genome shotgun (WGS) entry which is preliminary data.</text>
</comment>
<dbReference type="InterPro" id="IPR029058">
    <property type="entry name" value="AB_hydrolase_fold"/>
</dbReference>
<evidence type="ECO:0000313" key="3">
    <source>
        <dbReference type="EMBL" id="KAG2435917.1"/>
    </source>
</evidence>
<feature type="region of interest" description="Disordered" evidence="1">
    <location>
        <begin position="28"/>
        <end position="63"/>
    </location>
</feature>
<dbReference type="SUPFAM" id="SSF53474">
    <property type="entry name" value="alpha/beta-Hydrolases"/>
    <property type="match status" value="1"/>
</dbReference>
<dbReference type="Gene3D" id="3.40.50.1820">
    <property type="entry name" value="alpha/beta hydrolase"/>
    <property type="match status" value="1"/>
</dbReference>
<feature type="compositionally biased region" description="Low complexity" evidence="1">
    <location>
        <begin position="260"/>
        <end position="274"/>
    </location>
</feature>
<dbReference type="InterPro" id="IPR002921">
    <property type="entry name" value="Fungal_lipase-type"/>
</dbReference>
<accession>A0A835T2N8</accession>
<dbReference type="OrthoDB" id="438440at2759"/>
<feature type="compositionally biased region" description="Low complexity" evidence="1">
    <location>
        <begin position="334"/>
        <end position="346"/>
    </location>
</feature>
<evidence type="ECO:0000313" key="4">
    <source>
        <dbReference type="Proteomes" id="UP000650467"/>
    </source>
</evidence>
<feature type="domain" description="Fungal lipase-type" evidence="2">
    <location>
        <begin position="362"/>
        <end position="470"/>
    </location>
</feature>
<keyword evidence="4" id="KW-1185">Reference proteome</keyword>
<dbReference type="GO" id="GO:0006629">
    <property type="term" value="P:lipid metabolic process"/>
    <property type="evidence" value="ECO:0007669"/>
    <property type="project" value="InterPro"/>
</dbReference>
<proteinExistence type="predicted"/>